<dbReference type="InterPro" id="IPR018499">
    <property type="entry name" value="Tetraspanin/Peripherin"/>
</dbReference>
<feature type="transmembrane region" description="Helical" evidence="6">
    <location>
        <begin position="53"/>
        <end position="75"/>
    </location>
</feature>
<dbReference type="eggNOG" id="KOG3882">
    <property type="taxonomic scope" value="Eukaryota"/>
</dbReference>
<evidence type="ECO:0000256" key="3">
    <source>
        <dbReference type="ARBA" id="ARBA00022989"/>
    </source>
</evidence>
<organism evidence="7 8">
    <name type="scientific">Nematostella vectensis</name>
    <name type="common">Starlet sea anemone</name>
    <dbReference type="NCBI Taxonomy" id="45351"/>
    <lineage>
        <taxon>Eukaryota</taxon>
        <taxon>Metazoa</taxon>
        <taxon>Cnidaria</taxon>
        <taxon>Anthozoa</taxon>
        <taxon>Hexacorallia</taxon>
        <taxon>Actiniaria</taxon>
        <taxon>Edwardsiidae</taxon>
        <taxon>Nematostella</taxon>
    </lineage>
</organism>
<dbReference type="Proteomes" id="UP000001593">
    <property type="component" value="Unassembled WGS sequence"/>
</dbReference>
<gene>
    <name evidence="7" type="ORF">NEMVEDRAFT_v1g209267</name>
</gene>
<dbReference type="PRINTS" id="PR00259">
    <property type="entry name" value="TMFOUR"/>
</dbReference>
<name>A7SAH7_NEMVE</name>
<dbReference type="InParanoid" id="A7SAH7"/>
<evidence type="ECO:0000256" key="2">
    <source>
        <dbReference type="ARBA" id="ARBA00022692"/>
    </source>
</evidence>
<proteinExistence type="predicted"/>
<dbReference type="PANTHER" id="PTHR19282">
    <property type="entry name" value="TETRASPANIN"/>
    <property type="match status" value="1"/>
</dbReference>
<keyword evidence="2 6" id="KW-0812">Transmembrane</keyword>
<dbReference type="KEGG" id="nve:5510947"/>
<accession>A7SAH7</accession>
<keyword evidence="8" id="KW-1185">Reference proteome</keyword>
<dbReference type="AlphaFoldDB" id="A7SAH7"/>
<feature type="transmembrane region" description="Helical" evidence="6">
    <location>
        <begin position="82"/>
        <end position="101"/>
    </location>
</feature>
<dbReference type="OMA" id="IFCFCFN"/>
<keyword evidence="4 6" id="KW-0472">Membrane</keyword>
<evidence type="ECO:0000256" key="6">
    <source>
        <dbReference type="SAM" id="Phobius"/>
    </source>
</evidence>
<evidence type="ECO:0000256" key="1">
    <source>
        <dbReference type="ARBA" id="ARBA00004141"/>
    </source>
</evidence>
<feature type="transmembrane region" description="Helical" evidence="6">
    <location>
        <begin position="219"/>
        <end position="242"/>
    </location>
</feature>
<feature type="transmembrane region" description="Helical" evidence="6">
    <location>
        <begin position="12"/>
        <end position="33"/>
    </location>
</feature>
<sequence length="312" mass="33302">MALDGPKVVTFCILGFTALFLITGLGLIIFGSTLTTPFGEYFSLRKDAFDTQVGLRVGLILLILAISAVTILGAFKQNNRVLTILAVLFFVIFVTEISLGANSLTLRNEGISKSSTSASGLQLLSIYGEHPGVTEMIDNTQMGSMCCGVTDYRDWFTSGWAARQGVSNRVPSSCCKVPVPTCGWDMDVKNPVDVINIIGCSGLNYAQNDRLRVIGGGGLGLAFVHLLSVLSLIIFCFCFNTVGGLSPIDALKGKESEVQSGGGDSEGPLKSGPLGPGSSPKKKRKPKAVQEPFEDDDDLQENYSKDLLDKSK</sequence>
<feature type="compositionally biased region" description="Basic and acidic residues" evidence="5">
    <location>
        <begin position="303"/>
        <end position="312"/>
    </location>
</feature>
<dbReference type="SUPFAM" id="SSF48652">
    <property type="entry name" value="Tetraspanin"/>
    <property type="match status" value="1"/>
</dbReference>
<dbReference type="GO" id="GO:0005886">
    <property type="term" value="C:plasma membrane"/>
    <property type="evidence" value="ECO:0000318"/>
    <property type="project" value="GO_Central"/>
</dbReference>
<evidence type="ECO:0000313" key="8">
    <source>
        <dbReference type="Proteomes" id="UP000001593"/>
    </source>
</evidence>
<reference evidence="7 8" key="1">
    <citation type="journal article" date="2007" name="Science">
        <title>Sea anemone genome reveals ancestral eumetazoan gene repertoire and genomic organization.</title>
        <authorList>
            <person name="Putnam N.H."/>
            <person name="Srivastava M."/>
            <person name="Hellsten U."/>
            <person name="Dirks B."/>
            <person name="Chapman J."/>
            <person name="Salamov A."/>
            <person name="Terry A."/>
            <person name="Shapiro H."/>
            <person name="Lindquist E."/>
            <person name="Kapitonov V.V."/>
            <person name="Jurka J."/>
            <person name="Genikhovich G."/>
            <person name="Grigoriev I.V."/>
            <person name="Lucas S.M."/>
            <person name="Steele R.E."/>
            <person name="Finnerty J.R."/>
            <person name="Technau U."/>
            <person name="Martindale M.Q."/>
            <person name="Rokhsar D.S."/>
        </authorList>
    </citation>
    <scope>NUCLEOTIDE SEQUENCE [LARGE SCALE GENOMIC DNA]</scope>
    <source>
        <strain evidence="8">CH2 X CH6</strain>
    </source>
</reference>
<dbReference type="HOGENOM" id="CLU_892257_0_0_1"/>
<evidence type="ECO:0000256" key="4">
    <source>
        <dbReference type="ARBA" id="ARBA00023136"/>
    </source>
</evidence>
<evidence type="ECO:0000313" key="7">
    <source>
        <dbReference type="EMBL" id="EDO39280.1"/>
    </source>
</evidence>
<dbReference type="InterPro" id="IPR008952">
    <property type="entry name" value="Tetraspanin_EC2_sf"/>
</dbReference>
<feature type="compositionally biased region" description="Low complexity" evidence="5">
    <location>
        <begin position="268"/>
        <end position="279"/>
    </location>
</feature>
<dbReference type="Gene3D" id="1.10.1450.10">
    <property type="entry name" value="Tetraspanin"/>
    <property type="match status" value="1"/>
</dbReference>
<dbReference type="Pfam" id="PF00335">
    <property type="entry name" value="Tetraspanin"/>
    <property type="match status" value="1"/>
</dbReference>
<dbReference type="EMBL" id="DS469609">
    <property type="protein sequence ID" value="EDO39280.1"/>
    <property type="molecule type" value="Genomic_DNA"/>
</dbReference>
<dbReference type="PhylomeDB" id="A7SAH7"/>
<dbReference type="OrthoDB" id="9993879at2759"/>
<comment type="subcellular location">
    <subcellularLocation>
        <location evidence="1">Membrane</location>
        <topology evidence="1">Multi-pass membrane protein</topology>
    </subcellularLocation>
</comment>
<protein>
    <submittedName>
        <fullName evidence="7">Uncharacterized protein</fullName>
    </submittedName>
</protein>
<feature type="region of interest" description="Disordered" evidence="5">
    <location>
        <begin position="255"/>
        <end position="312"/>
    </location>
</feature>
<evidence type="ECO:0000256" key="5">
    <source>
        <dbReference type="SAM" id="MobiDB-lite"/>
    </source>
</evidence>
<dbReference type="PANTHER" id="PTHR19282:SF534">
    <property type="entry name" value="TETRASPANIN FAMILY-RELATED"/>
    <property type="match status" value="1"/>
</dbReference>
<keyword evidence="3 6" id="KW-1133">Transmembrane helix</keyword>